<feature type="chain" id="PRO_5009307725" evidence="2">
    <location>
        <begin position="18"/>
        <end position="165"/>
    </location>
</feature>
<proteinExistence type="predicted"/>
<feature type="region of interest" description="Disordered" evidence="1">
    <location>
        <begin position="26"/>
        <end position="90"/>
    </location>
</feature>
<dbReference type="Proteomes" id="UP000095282">
    <property type="component" value="Unplaced"/>
</dbReference>
<dbReference type="InterPro" id="IPR013783">
    <property type="entry name" value="Ig-like_fold"/>
</dbReference>
<sequence length="165" mass="17384">MLCEILLLGTTIAVASAVLTGCSTKKQEIPPAPVAPAATPPANEAETTSTTGTSTGTTAGATSRVTVRGGTTTKKAPTTRANVNETEKKPIKSSTNEVYMVNPVFGTIEPNMVTDVVVTHKPSTKREDKLVIVSSEMLGKEMEMAKTFKQIKNTGNDITVKLFSV</sequence>
<dbReference type="PANTHER" id="PTHR22947">
    <property type="entry name" value="MAJOR SPERM PROTEIN"/>
    <property type="match status" value="1"/>
</dbReference>
<evidence type="ECO:0000256" key="2">
    <source>
        <dbReference type="SAM" id="SignalP"/>
    </source>
</evidence>
<name>A0A1I7TM08_9PELO</name>
<organism evidence="4 5">
    <name type="scientific">Caenorhabditis tropicalis</name>
    <dbReference type="NCBI Taxonomy" id="1561998"/>
    <lineage>
        <taxon>Eukaryota</taxon>
        <taxon>Metazoa</taxon>
        <taxon>Ecdysozoa</taxon>
        <taxon>Nematoda</taxon>
        <taxon>Chromadorea</taxon>
        <taxon>Rhabditida</taxon>
        <taxon>Rhabditina</taxon>
        <taxon>Rhabditomorpha</taxon>
        <taxon>Rhabditoidea</taxon>
        <taxon>Rhabditidae</taxon>
        <taxon>Peloderinae</taxon>
        <taxon>Caenorhabditis</taxon>
    </lineage>
</organism>
<feature type="signal peptide" evidence="2">
    <location>
        <begin position="1"/>
        <end position="17"/>
    </location>
</feature>
<dbReference type="AlphaFoldDB" id="A0A1I7TM08"/>
<dbReference type="Pfam" id="PF00635">
    <property type="entry name" value="Motile_Sperm"/>
    <property type="match status" value="1"/>
</dbReference>
<dbReference type="InterPro" id="IPR051774">
    <property type="entry name" value="Sperm-specific_class_P"/>
</dbReference>
<dbReference type="SUPFAM" id="SSF49354">
    <property type="entry name" value="PapD-like"/>
    <property type="match status" value="1"/>
</dbReference>
<dbReference type="PANTHER" id="PTHR22947:SF39">
    <property type="entry name" value="MSP DOMAIN-CONTAINING PROTEIN"/>
    <property type="match status" value="1"/>
</dbReference>
<protein>
    <submittedName>
        <fullName evidence="5">MSP domain-containing protein</fullName>
    </submittedName>
</protein>
<evidence type="ECO:0000259" key="3">
    <source>
        <dbReference type="Pfam" id="PF00635"/>
    </source>
</evidence>
<dbReference type="STRING" id="1561998.A0A1I7TM08"/>
<keyword evidence="2" id="KW-0732">Signal</keyword>
<accession>A0A1I7TM08</accession>
<dbReference type="InterPro" id="IPR008962">
    <property type="entry name" value="PapD-like_sf"/>
</dbReference>
<feature type="compositionally biased region" description="Low complexity" evidence="1">
    <location>
        <begin position="35"/>
        <end position="75"/>
    </location>
</feature>
<dbReference type="Gene3D" id="2.60.40.10">
    <property type="entry name" value="Immunoglobulins"/>
    <property type="match status" value="1"/>
</dbReference>
<feature type="domain" description="MSP" evidence="3">
    <location>
        <begin position="91"/>
        <end position="155"/>
    </location>
</feature>
<evidence type="ECO:0000256" key="1">
    <source>
        <dbReference type="SAM" id="MobiDB-lite"/>
    </source>
</evidence>
<evidence type="ECO:0000313" key="4">
    <source>
        <dbReference type="Proteomes" id="UP000095282"/>
    </source>
</evidence>
<evidence type="ECO:0000313" key="5">
    <source>
        <dbReference type="WBParaSite" id="Csp11.Scaffold628.g7248.t1"/>
    </source>
</evidence>
<reference evidence="5" key="1">
    <citation type="submission" date="2016-11" db="UniProtKB">
        <authorList>
            <consortium name="WormBaseParasite"/>
        </authorList>
    </citation>
    <scope>IDENTIFICATION</scope>
</reference>
<keyword evidence="4" id="KW-1185">Reference proteome</keyword>
<dbReference type="WBParaSite" id="Csp11.Scaffold628.g7248.t1">
    <property type="protein sequence ID" value="Csp11.Scaffold628.g7248.t1"/>
    <property type="gene ID" value="Csp11.Scaffold628.g7248"/>
</dbReference>
<dbReference type="eggNOG" id="ENOG502TGXQ">
    <property type="taxonomic scope" value="Eukaryota"/>
</dbReference>
<dbReference type="InterPro" id="IPR000535">
    <property type="entry name" value="MSP_dom"/>
</dbReference>